<dbReference type="Proteomes" id="UP000245368">
    <property type="component" value="Chromosome"/>
</dbReference>
<dbReference type="AlphaFoldDB" id="A0A2Z3JNF0"/>
<organism evidence="1 2">
    <name type="scientific">Deinococcus irradiatisoli</name>
    <dbReference type="NCBI Taxonomy" id="2202254"/>
    <lineage>
        <taxon>Bacteria</taxon>
        <taxon>Thermotogati</taxon>
        <taxon>Deinococcota</taxon>
        <taxon>Deinococci</taxon>
        <taxon>Deinococcales</taxon>
        <taxon>Deinococcaceae</taxon>
        <taxon>Deinococcus</taxon>
    </lineage>
</organism>
<gene>
    <name evidence="1" type="ORF">DKM44_09580</name>
</gene>
<dbReference type="OrthoDB" id="70639at2"/>
<accession>A0A2Z3JNF0</accession>
<name>A0A2Z3JNF0_9DEIO</name>
<evidence type="ECO:0000313" key="1">
    <source>
        <dbReference type="EMBL" id="AWN24600.1"/>
    </source>
</evidence>
<dbReference type="EMBL" id="CP029494">
    <property type="protein sequence ID" value="AWN24600.1"/>
    <property type="molecule type" value="Genomic_DNA"/>
</dbReference>
<reference evidence="1 2" key="1">
    <citation type="submission" date="2018-05" db="EMBL/GenBank/DDBJ databases">
        <title>Complete Genome Sequence of Deinococcus sp. strain 17bor-2.</title>
        <authorList>
            <person name="Srinivasan S."/>
        </authorList>
    </citation>
    <scope>NUCLEOTIDE SEQUENCE [LARGE SCALE GENOMIC DNA]</scope>
    <source>
        <strain evidence="1 2">17bor-2</strain>
    </source>
</reference>
<evidence type="ECO:0000313" key="2">
    <source>
        <dbReference type="Proteomes" id="UP000245368"/>
    </source>
</evidence>
<proteinExistence type="predicted"/>
<dbReference type="KEGG" id="dez:DKM44_09580"/>
<keyword evidence="2" id="KW-1185">Reference proteome</keyword>
<protein>
    <submittedName>
        <fullName evidence="1">Uncharacterized protein</fullName>
    </submittedName>
</protein>
<sequence length="123" mass="12432">MWAGADFRSNGLDAHAGSALLPVPLIGTIGVEAGVGTRYGVSGLSEVRAGGTLRDLNLPFTKTDAYFGGGLSYHLAASANTGLGVYLEGGLRGPLLGPLGWRAGLKTDTKSGLSAGAGLEVRF</sequence>